<dbReference type="EMBL" id="PGUY01000054">
    <property type="protein sequence ID" value="PLT28660.1"/>
    <property type="molecule type" value="Genomic_DNA"/>
</dbReference>
<keyword evidence="3" id="KW-1185">Reference proteome</keyword>
<evidence type="ECO:0000313" key="3">
    <source>
        <dbReference type="Proteomes" id="UP000234748"/>
    </source>
</evidence>
<dbReference type="Gene3D" id="1.10.1660.10">
    <property type="match status" value="1"/>
</dbReference>
<feature type="region of interest" description="Disordered" evidence="1">
    <location>
        <begin position="68"/>
        <end position="87"/>
    </location>
</feature>
<protein>
    <recommendedName>
        <fullName evidence="4">HTH merR-type domain-containing protein</fullName>
    </recommendedName>
</protein>
<organism evidence="2 3">
    <name type="scientific">Peribacillus deserti</name>
    <dbReference type="NCBI Taxonomy" id="673318"/>
    <lineage>
        <taxon>Bacteria</taxon>
        <taxon>Bacillati</taxon>
        <taxon>Bacillota</taxon>
        <taxon>Bacilli</taxon>
        <taxon>Bacillales</taxon>
        <taxon>Bacillaceae</taxon>
        <taxon>Peribacillus</taxon>
    </lineage>
</organism>
<evidence type="ECO:0008006" key="4">
    <source>
        <dbReference type="Google" id="ProtNLM"/>
    </source>
</evidence>
<dbReference type="AlphaFoldDB" id="A0A2N5M2S2"/>
<dbReference type="Proteomes" id="UP000234748">
    <property type="component" value="Unassembled WGS sequence"/>
</dbReference>
<gene>
    <name evidence="2" type="ORF">CUU66_17330</name>
</gene>
<dbReference type="RefSeq" id="WP_101644447.1">
    <property type="nucleotide sequence ID" value="NZ_PGUY01000054.1"/>
</dbReference>
<accession>A0A2N5M2S2</accession>
<proteinExistence type="predicted"/>
<name>A0A2N5M2S2_9BACI</name>
<evidence type="ECO:0000256" key="1">
    <source>
        <dbReference type="SAM" id="MobiDB-lite"/>
    </source>
</evidence>
<sequence length="187" mass="21555">MEKLKIGDSTLRTWCLALEKEQNYNIIRTDHNKRMFTDKDLFVLSQFKILVQYKNLFISNAAAEIASKNRDDGMSSSNTESEQLPLPEHPSTFLYETVKELKAEMEQVKEMNQLLLIRLDEQHKYVDQRLDEKNDLLTQSLRVTLEAKKLLLESKKAQAEANQLLLEQKAAETHKKAGKGILTSLFG</sequence>
<comment type="caution">
    <text evidence="2">The sequence shown here is derived from an EMBL/GenBank/DDBJ whole genome shotgun (WGS) entry which is preliminary data.</text>
</comment>
<evidence type="ECO:0000313" key="2">
    <source>
        <dbReference type="EMBL" id="PLT28660.1"/>
    </source>
</evidence>
<reference evidence="2 3" key="1">
    <citation type="submission" date="2017-11" db="EMBL/GenBank/DDBJ databases">
        <title>Comparitive Functional Genomics of Dry Heat Resistant strains isolated from the Viking Spacecraft.</title>
        <authorList>
            <person name="Seuylemezian A."/>
            <person name="Cooper K."/>
            <person name="Vaishampayan P."/>
        </authorList>
    </citation>
    <scope>NUCLEOTIDE SEQUENCE [LARGE SCALE GENOMIC DNA]</scope>
    <source>
        <strain evidence="2 3">V1-29</strain>
    </source>
</reference>